<accession>A0A1J3HMF1</accession>
<gene>
    <name evidence="1" type="ORF">LE_TR10864_c0_g1_i1_g.35992</name>
</gene>
<dbReference type="AlphaFoldDB" id="A0A1J3HMF1"/>
<organism evidence="1">
    <name type="scientific">Noccaea caerulescens</name>
    <name type="common">Alpine penny-cress</name>
    <name type="synonym">Thlaspi caerulescens</name>
    <dbReference type="NCBI Taxonomy" id="107243"/>
    <lineage>
        <taxon>Eukaryota</taxon>
        <taxon>Viridiplantae</taxon>
        <taxon>Streptophyta</taxon>
        <taxon>Embryophyta</taxon>
        <taxon>Tracheophyta</taxon>
        <taxon>Spermatophyta</taxon>
        <taxon>Magnoliopsida</taxon>
        <taxon>eudicotyledons</taxon>
        <taxon>Gunneridae</taxon>
        <taxon>Pentapetalae</taxon>
        <taxon>rosids</taxon>
        <taxon>malvids</taxon>
        <taxon>Brassicales</taxon>
        <taxon>Brassicaceae</taxon>
        <taxon>Coluteocarpeae</taxon>
        <taxon>Noccaea</taxon>
    </lineage>
</organism>
<dbReference type="EMBL" id="GEVL01008011">
    <property type="protein sequence ID" value="JAU69330.1"/>
    <property type="molecule type" value="Transcribed_RNA"/>
</dbReference>
<evidence type="ECO:0000313" key="1">
    <source>
        <dbReference type="EMBL" id="JAU69330.1"/>
    </source>
</evidence>
<protein>
    <submittedName>
        <fullName evidence="1">Uncharacterized protein</fullName>
    </submittedName>
</protein>
<proteinExistence type="predicted"/>
<reference evidence="1" key="1">
    <citation type="submission" date="2016-07" db="EMBL/GenBank/DDBJ databases">
        <title>De novo transcriptome assembly of four accessions of the metal hyperaccumulator plant Noccaea caerulescens.</title>
        <authorList>
            <person name="Blande D."/>
            <person name="Halimaa P."/>
            <person name="Tervahauta A.I."/>
            <person name="Aarts M.G."/>
            <person name="Karenlampi S.O."/>
        </authorList>
    </citation>
    <scope>NUCLEOTIDE SEQUENCE</scope>
</reference>
<sequence>MASEKDKERETSRESFCSCCDMCMYTYYPTNQEVYISSRIIKPEDVETPSYVLYVARAVILQCFLKDLQVTKSDCTDS</sequence>
<name>A0A1J3HMF1_NOCCA</name>